<dbReference type="InterPro" id="IPR016181">
    <property type="entry name" value="Acyl_CoA_acyltransferase"/>
</dbReference>
<evidence type="ECO:0000259" key="1">
    <source>
        <dbReference type="PROSITE" id="PS51186"/>
    </source>
</evidence>
<dbReference type="Gene3D" id="3.40.630.30">
    <property type="match status" value="1"/>
</dbReference>
<organism evidence="2 3">
    <name type="scientific">Actinorhabdospora filicis</name>
    <dbReference type="NCBI Taxonomy" id="1785913"/>
    <lineage>
        <taxon>Bacteria</taxon>
        <taxon>Bacillati</taxon>
        <taxon>Actinomycetota</taxon>
        <taxon>Actinomycetes</taxon>
        <taxon>Micromonosporales</taxon>
        <taxon>Micromonosporaceae</taxon>
        <taxon>Actinorhabdospora</taxon>
    </lineage>
</organism>
<dbReference type="Proteomes" id="UP001165079">
    <property type="component" value="Unassembled WGS sequence"/>
</dbReference>
<dbReference type="Pfam" id="PF00583">
    <property type="entry name" value="Acetyltransf_1"/>
    <property type="match status" value="1"/>
</dbReference>
<dbReference type="PROSITE" id="PS51186">
    <property type="entry name" value="GNAT"/>
    <property type="match status" value="1"/>
</dbReference>
<dbReference type="CDD" id="cd04301">
    <property type="entry name" value="NAT_SF"/>
    <property type="match status" value="1"/>
</dbReference>
<evidence type="ECO:0000313" key="2">
    <source>
        <dbReference type="EMBL" id="GLZ81753.1"/>
    </source>
</evidence>
<gene>
    <name evidence="2" type="ORF">Afil01_65600</name>
</gene>
<feature type="domain" description="N-acetyltransferase" evidence="1">
    <location>
        <begin position="1"/>
        <end position="127"/>
    </location>
</feature>
<dbReference type="EMBL" id="BSTX01000007">
    <property type="protein sequence ID" value="GLZ81753.1"/>
    <property type="molecule type" value="Genomic_DNA"/>
</dbReference>
<protein>
    <recommendedName>
        <fullName evidence="1">N-acetyltransferase domain-containing protein</fullName>
    </recommendedName>
</protein>
<comment type="caution">
    <text evidence="2">The sequence shown here is derived from an EMBL/GenBank/DDBJ whole genome shotgun (WGS) entry which is preliminary data.</text>
</comment>
<dbReference type="SUPFAM" id="SSF55729">
    <property type="entry name" value="Acyl-CoA N-acyltransferases (Nat)"/>
    <property type="match status" value="1"/>
</dbReference>
<sequence>MRIDTFTTAHLTGVMALCAAENWPSWSDPETVTRALTAPGVIALVALDGETVAGFAHALTDGVTTAYLATLVTAADRRGQGIGKRLVAAVFDRCGLSRMDLLAEDDSVGFYASLTHRVKPGFRIYPD</sequence>
<dbReference type="GO" id="GO:0016747">
    <property type="term" value="F:acyltransferase activity, transferring groups other than amino-acyl groups"/>
    <property type="evidence" value="ECO:0007669"/>
    <property type="project" value="InterPro"/>
</dbReference>
<dbReference type="RefSeq" id="WP_285667306.1">
    <property type="nucleotide sequence ID" value="NZ_BSTX01000007.1"/>
</dbReference>
<reference evidence="2" key="1">
    <citation type="submission" date="2023-03" db="EMBL/GenBank/DDBJ databases">
        <title>Actinorhabdospora filicis NBRC 111898.</title>
        <authorList>
            <person name="Ichikawa N."/>
            <person name="Sato H."/>
            <person name="Tonouchi N."/>
        </authorList>
    </citation>
    <scope>NUCLEOTIDE SEQUENCE</scope>
    <source>
        <strain evidence="2">NBRC 111898</strain>
    </source>
</reference>
<evidence type="ECO:0000313" key="3">
    <source>
        <dbReference type="Proteomes" id="UP001165079"/>
    </source>
</evidence>
<accession>A0A9W6SSX7</accession>
<dbReference type="InterPro" id="IPR000182">
    <property type="entry name" value="GNAT_dom"/>
</dbReference>
<name>A0A9W6SSX7_9ACTN</name>
<dbReference type="AlphaFoldDB" id="A0A9W6SSX7"/>
<proteinExistence type="predicted"/>
<keyword evidence="3" id="KW-1185">Reference proteome</keyword>